<accession>A0A834HXI5</accession>
<reference evidence="1" key="1">
    <citation type="submission" date="2020-08" db="EMBL/GenBank/DDBJ databases">
        <title>Genome sequencing and assembly of the red palm weevil Rhynchophorus ferrugineus.</title>
        <authorList>
            <person name="Dias G.B."/>
            <person name="Bergman C.M."/>
            <person name="Manee M."/>
        </authorList>
    </citation>
    <scope>NUCLEOTIDE SEQUENCE</scope>
    <source>
        <strain evidence="1">AA-2017</strain>
        <tissue evidence="1">Whole larva</tissue>
    </source>
</reference>
<dbReference type="AlphaFoldDB" id="A0A834HXI5"/>
<keyword evidence="2" id="KW-1185">Reference proteome</keyword>
<proteinExistence type="predicted"/>
<comment type="caution">
    <text evidence="1">The sequence shown here is derived from an EMBL/GenBank/DDBJ whole genome shotgun (WGS) entry which is preliminary data.</text>
</comment>
<dbReference type="Proteomes" id="UP000625711">
    <property type="component" value="Unassembled WGS sequence"/>
</dbReference>
<evidence type="ECO:0000313" key="2">
    <source>
        <dbReference type="Proteomes" id="UP000625711"/>
    </source>
</evidence>
<gene>
    <name evidence="1" type="ORF">GWI33_017785</name>
</gene>
<sequence length="70" mass="7573">MEKEKVSDWKTKTVICVKLTVAEKKAINSIKTFLAHVCHIGEGTVKKSNRTARRNPTNAPVGGTVALIGP</sequence>
<evidence type="ECO:0000313" key="1">
    <source>
        <dbReference type="EMBL" id="KAF7269164.1"/>
    </source>
</evidence>
<protein>
    <submittedName>
        <fullName evidence="1">Uncharacterized protein</fullName>
    </submittedName>
</protein>
<dbReference type="EMBL" id="JAACXV010014254">
    <property type="protein sequence ID" value="KAF7269164.1"/>
    <property type="molecule type" value="Genomic_DNA"/>
</dbReference>
<organism evidence="1 2">
    <name type="scientific">Rhynchophorus ferrugineus</name>
    <name type="common">Red palm weevil</name>
    <name type="synonym">Curculio ferrugineus</name>
    <dbReference type="NCBI Taxonomy" id="354439"/>
    <lineage>
        <taxon>Eukaryota</taxon>
        <taxon>Metazoa</taxon>
        <taxon>Ecdysozoa</taxon>
        <taxon>Arthropoda</taxon>
        <taxon>Hexapoda</taxon>
        <taxon>Insecta</taxon>
        <taxon>Pterygota</taxon>
        <taxon>Neoptera</taxon>
        <taxon>Endopterygota</taxon>
        <taxon>Coleoptera</taxon>
        <taxon>Polyphaga</taxon>
        <taxon>Cucujiformia</taxon>
        <taxon>Curculionidae</taxon>
        <taxon>Dryophthorinae</taxon>
        <taxon>Rhynchophorus</taxon>
    </lineage>
</organism>
<name>A0A834HXI5_RHYFE</name>